<dbReference type="Proteomes" id="UP001296873">
    <property type="component" value="Unassembled WGS sequence"/>
</dbReference>
<gene>
    <name evidence="2" type="ORF">CKO28_17335</name>
</gene>
<name>A0ABS1DJ92_9PROT</name>
<keyword evidence="3" id="KW-1185">Reference proteome</keyword>
<evidence type="ECO:0008006" key="4">
    <source>
        <dbReference type="Google" id="ProtNLM"/>
    </source>
</evidence>
<reference evidence="2 3" key="1">
    <citation type="journal article" date="2020" name="Microorganisms">
        <title>Osmotic Adaptation and Compatible Solute Biosynthesis of Phototrophic Bacteria as Revealed from Genome Analyses.</title>
        <authorList>
            <person name="Imhoff J.F."/>
            <person name="Rahn T."/>
            <person name="Kunzel S."/>
            <person name="Keller A."/>
            <person name="Neulinger S.C."/>
        </authorList>
    </citation>
    <scope>NUCLEOTIDE SEQUENCE [LARGE SCALE GENOMIC DNA]</scope>
    <source>
        <strain evidence="2 3">DSM 9895</strain>
    </source>
</reference>
<protein>
    <recommendedName>
        <fullName evidence="4">Secreted protein</fullName>
    </recommendedName>
</protein>
<evidence type="ECO:0000256" key="1">
    <source>
        <dbReference type="SAM" id="SignalP"/>
    </source>
</evidence>
<keyword evidence="1" id="KW-0732">Signal</keyword>
<sequence length="234" mass="25219">MRPPLSCIGAAALAGLLGAPAAFAQDGWPRCWRADDCPAVFLSVTTVRGDARLAVSRACAGDWWHVWGRADARETIRQWLDDRAATGQGSLCIPLHPQVDEIRVTPTGGHCGETEWPEIARANRPGPGAVLRRGYGGAATATVTGCHARIGNAELGELRYGGVALDFADGYVFGDSYADGYFYGVYDGFGRGRVRPFGATVAAISEFNTYHYRVEIRANGSAAWTWNPQEDRGR</sequence>
<dbReference type="EMBL" id="NRRL01000062">
    <property type="protein sequence ID" value="MBK1669803.1"/>
    <property type="molecule type" value="Genomic_DNA"/>
</dbReference>
<accession>A0ABS1DJ92</accession>
<feature type="chain" id="PRO_5046816150" description="Secreted protein" evidence="1">
    <location>
        <begin position="25"/>
        <end position="234"/>
    </location>
</feature>
<evidence type="ECO:0000313" key="3">
    <source>
        <dbReference type="Proteomes" id="UP001296873"/>
    </source>
</evidence>
<proteinExistence type="predicted"/>
<feature type="signal peptide" evidence="1">
    <location>
        <begin position="1"/>
        <end position="24"/>
    </location>
</feature>
<evidence type="ECO:0000313" key="2">
    <source>
        <dbReference type="EMBL" id="MBK1669803.1"/>
    </source>
</evidence>
<organism evidence="2 3">
    <name type="scientific">Rhodovibrio sodomensis</name>
    <dbReference type="NCBI Taxonomy" id="1088"/>
    <lineage>
        <taxon>Bacteria</taxon>
        <taxon>Pseudomonadati</taxon>
        <taxon>Pseudomonadota</taxon>
        <taxon>Alphaproteobacteria</taxon>
        <taxon>Rhodospirillales</taxon>
        <taxon>Rhodovibrionaceae</taxon>
        <taxon>Rhodovibrio</taxon>
    </lineage>
</organism>
<comment type="caution">
    <text evidence="2">The sequence shown here is derived from an EMBL/GenBank/DDBJ whole genome shotgun (WGS) entry which is preliminary data.</text>
</comment>
<dbReference type="RefSeq" id="WP_200342145.1">
    <property type="nucleotide sequence ID" value="NZ_NRRL01000062.1"/>
</dbReference>